<organism evidence="13 14">
    <name type="scientific">Anaerocolumna xylanovorans DSM 12503</name>
    <dbReference type="NCBI Taxonomy" id="1121345"/>
    <lineage>
        <taxon>Bacteria</taxon>
        <taxon>Bacillati</taxon>
        <taxon>Bacillota</taxon>
        <taxon>Clostridia</taxon>
        <taxon>Lachnospirales</taxon>
        <taxon>Lachnospiraceae</taxon>
        <taxon>Anaerocolumna</taxon>
    </lineage>
</organism>
<dbReference type="Pfam" id="PF00005">
    <property type="entry name" value="ABC_tran"/>
    <property type="match status" value="1"/>
</dbReference>
<dbReference type="InterPro" id="IPR017911">
    <property type="entry name" value="MacB-like_ATP-bd"/>
</dbReference>
<reference evidence="13 14" key="1">
    <citation type="submission" date="2016-12" db="EMBL/GenBank/DDBJ databases">
        <authorList>
            <person name="Song W.-J."/>
            <person name="Kurnit D.M."/>
        </authorList>
    </citation>
    <scope>NUCLEOTIDE SEQUENCE [LARGE SCALE GENOMIC DNA]</scope>
    <source>
        <strain evidence="13 14">DSM 12503</strain>
    </source>
</reference>
<dbReference type="InterPro" id="IPR017871">
    <property type="entry name" value="ABC_transporter-like_CS"/>
</dbReference>
<evidence type="ECO:0000256" key="9">
    <source>
        <dbReference type="ARBA" id="ARBA00038388"/>
    </source>
</evidence>
<proteinExistence type="inferred from homology"/>
<dbReference type="InterPro" id="IPR003439">
    <property type="entry name" value="ABC_transporter-like_ATP-bd"/>
</dbReference>
<dbReference type="PROSITE" id="PS00211">
    <property type="entry name" value="ABC_TRANSPORTER_1"/>
    <property type="match status" value="1"/>
</dbReference>
<dbReference type="GO" id="GO:0022857">
    <property type="term" value="F:transmembrane transporter activity"/>
    <property type="evidence" value="ECO:0007669"/>
    <property type="project" value="UniProtKB-ARBA"/>
</dbReference>
<evidence type="ECO:0000259" key="12">
    <source>
        <dbReference type="PROSITE" id="PS50893"/>
    </source>
</evidence>
<dbReference type="EMBL" id="FRFD01000003">
    <property type="protein sequence ID" value="SHO44599.1"/>
    <property type="molecule type" value="Genomic_DNA"/>
</dbReference>
<evidence type="ECO:0000256" key="8">
    <source>
        <dbReference type="ARBA" id="ARBA00023136"/>
    </source>
</evidence>
<gene>
    <name evidence="13" type="ORF">SAMN02745217_00657</name>
</gene>
<keyword evidence="8 11" id="KW-0472">Membrane</keyword>
<feature type="domain" description="ABC transporter" evidence="12">
    <location>
        <begin position="20"/>
        <end position="258"/>
    </location>
</feature>
<comment type="subcellular location">
    <subcellularLocation>
        <location evidence="1">Cell inner membrane</location>
        <topology evidence="1">Multi-pass membrane protein</topology>
    </subcellularLocation>
</comment>
<name>A0A1M7XZG0_9FIRM</name>
<evidence type="ECO:0000256" key="4">
    <source>
        <dbReference type="ARBA" id="ARBA00022692"/>
    </source>
</evidence>
<dbReference type="PANTHER" id="PTHR42798">
    <property type="entry name" value="LIPOPROTEIN-RELEASING SYSTEM ATP-BINDING PROTEIN LOLD"/>
    <property type="match status" value="1"/>
</dbReference>
<dbReference type="SUPFAM" id="SSF52540">
    <property type="entry name" value="P-loop containing nucleoside triphosphate hydrolases"/>
    <property type="match status" value="1"/>
</dbReference>
<evidence type="ECO:0000256" key="6">
    <source>
        <dbReference type="ARBA" id="ARBA00022840"/>
    </source>
</evidence>
<evidence type="ECO:0000256" key="10">
    <source>
        <dbReference type="SAM" id="MobiDB-lite"/>
    </source>
</evidence>
<evidence type="ECO:0000256" key="1">
    <source>
        <dbReference type="ARBA" id="ARBA00004429"/>
    </source>
</evidence>
<evidence type="ECO:0000256" key="5">
    <source>
        <dbReference type="ARBA" id="ARBA00022741"/>
    </source>
</evidence>
<keyword evidence="6" id="KW-0067">ATP-binding</keyword>
<dbReference type="SMART" id="SM00382">
    <property type="entry name" value="AAA"/>
    <property type="match status" value="1"/>
</dbReference>
<evidence type="ECO:0000313" key="13">
    <source>
        <dbReference type="EMBL" id="SHO44599.1"/>
    </source>
</evidence>
<dbReference type="PROSITE" id="PS50893">
    <property type="entry name" value="ABC_TRANSPORTER_2"/>
    <property type="match status" value="1"/>
</dbReference>
<dbReference type="CDD" id="cd03255">
    <property type="entry name" value="ABC_MJ0796_LolCDE_FtsE"/>
    <property type="match status" value="1"/>
</dbReference>
<dbReference type="GO" id="GO:0098796">
    <property type="term" value="C:membrane protein complex"/>
    <property type="evidence" value="ECO:0007669"/>
    <property type="project" value="UniProtKB-ARBA"/>
</dbReference>
<evidence type="ECO:0000256" key="3">
    <source>
        <dbReference type="ARBA" id="ARBA00022475"/>
    </source>
</evidence>
<protein>
    <submittedName>
        <fullName evidence="13">Putative ABC transport system permease protein</fullName>
    </submittedName>
</protein>
<keyword evidence="7 11" id="KW-1133">Transmembrane helix</keyword>
<keyword evidence="4 11" id="KW-0812">Transmembrane</keyword>
<comment type="similarity">
    <text evidence="9">Belongs to the ABC transporter superfamily. Macrolide exporter (TC 3.A.1.122) family.</text>
</comment>
<dbReference type="Gene3D" id="3.40.50.300">
    <property type="entry name" value="P-loop containing nucleotide triphosphate hydrolases"/>
    <property type="match status" value="1"/>
</dbReference>
<dbReference type="Proteomes" id="UP000184612">
    <property type="component" value="Unassembled WGS sequence"/>
</dbReference>
<feature type="transmembrane region" description="Helical" evidence="11">
    <location>
        <begin position="763"/>
        <end position="783"/>
    </location>
</feature>
<dbReference type="InterPro" id="IPR027417">
    <property type="entry name" value="P-loop_NTPase"/>
</dbReference>
<dbReference type="GO" id="GO:0005524">
    <property type="term" value="F:ATP binding"/>
    <property type="evidence" value="ECO:0007669"/>
    <property type="project" value="UniProtKB-KW"/>
</dbReference>
<evidence type="ECO:0000256" key="2">
    <source>
        <dbReference type="ARBA" id="ARBA00022448"/>
    </source>
</evidence>
<dbReference type="GO" id="GO:0005886">
    <property type="term" value="C:plasma membrane"/>
    <property type="evidence" value="ECO:0007669"/>
    <property type="project" value="UniProtKB-SubCell"/>
</dbReference>
<feature type="transmembrane region" description="Helical" evidence="11">
    <location>
        <begin position="280"/>
        <end position="303"/>
    </location>
</feature>
<feature type="transmembrane region" description="Helical" evidence="11">
    <location>
        <begin position="670"/>
        <end position="698"/>
    </location>
</feature>
<accession>A0A1M7XZG0</accession>
<dbReference type="FunFam" id="3.40.50.300:FF:000032">
    <property type="entry name" value="Export ABC transporter ATP-binding protein"/>
    <property type="match status" value="1"/>
</dbReference>
<evidence type="ECO:0000256" key="11">
    <source>
        <dbReference type="SAM" id="Phobius"/>
    </source>
</evidence>
<feature type="region of interest" description="Disordered" evidence="10">
    <location>
        <begin position="413"/>
        <end position="438"/>
    </location>
</feature>
<keyword evidence="14" id="KW-1185">Reference proteome</keyword>
<keyword evidence="3" id="KW-1003">Cell membrane</keyword>
<keyword evidence="2" id="KW-0813">Transport</keyword>
<keyword evidence="5" id="KW-0547">Nucleotide-binding</keyword>
<dbReference type="STRING" id="1121345.SAMN02745217_00657"/>
<dbReference type="AlphaFoldDB" id="A0A1M7XZG0"/>
<dbReference type="InterPro" id="IPR003838">
    <property type="entry name" value="ABC3_permease_C"/>
</dbReference>
<evidence type="ECO:0000256" key="7">
    <source>
        <dbReference type="ARBA" id="ARBA00022989"/>
    </source>
</evidence>
<dbReference type="Pfam" id="PF02687">
    <property type="entry name" value="FtsX"/>
    <property type="match status" value="1"/>
</dbReference>
<dbReference type="GO" id="GO:0016887">
    <property type="term" value="F:ATP hydrolysis activity"/>
    <property type="evidence" value="ECO:0007669"/>
    <property type="project" value="InterPro"/>
</dbReference>
<dbReference type="InterPro" id="IPR003593">
    <property type="entry name" value="AAA+_ATPase"/>
</dbReference>
<dbReference type="PANTHER" id="PTHR42798:SF6">
    <property type="entry name" value="CELL DIVISION ATP-BINDING PROTEIN FTSE"/>
    <property type="match status" value="1"/>
</dbReference>
<evidence type="ECO:0000313" key="14">
    <source>
        <dbReference type="Proteomes" id="UP000184612"/>
    </source>
</evidence>
<sequence length="802" mass="88521">MYNDMNTAGYFIHKEEKNLLELIDIKRSYNVGGIETKALDGISVAFRQKEFVAILGSSGSGKTTCLNIVGGLDRYDSGELVIKGKKTADFTDRDWDAYRNNSIGFVFQSYNLIMHLSIVANVELGMTLSGVSAEEKHKKALEVLEKVGLKEHLHKKPNQLSGGQMQRVAIARALANDPEILLCDEPTGALDSNTSIQIMELIKVVAKERLVIMVTHNPEIAENYADRIIRFQDGKIISDSHPHVERPKGDEFKLKKTSMSFLTALRLSFNNIRTKKGRTILTAFASSIGIIGIAVILSLSSGFQTQIDNFQKDAMAEFPIIISQSATSVDAESMEQMRKEMKNQNDKAYIPADTVTLYDPSDTQITHKNIFTKDYLDYLNKIDPEICSSIGYTRLVSMNMVRKVEDKVIPVSLSSQNSSSGGSQTQSTGLSGSMGLSSYPKQLKTEEESYLTKNYDIMAGEYPAKATDLVLVIDARNRLDYNILNNLGFDTKGKESLDFKDIIGTEFKIIPNDVYYMPTQAGTYLPGNDYLAMYDSKEAITIKITGVVRQKEDVAMALLLPGIAYSDELSEMVIDNAKDSAIVKAQEKSDKNIITNEELTEDAKDTFLAYLGGNATPYVIMVYPYNFDDKDAVTDYLDQYNAGKDSKDQVVYTDLAATMSSLTSGIMDGITIVLIAFAGISLVVSLIMISIITYTSVLERTKEIGILKALGARKKDITRVFDAETTILGVFSGILGVVLAWLLTFPVNSILYKMTELTGVAHLQIEHAVFLVVISTLLTVLGGHIPAKMASRKNAIEALRAE</sequence>
<feature type="transmembrane region" description="Helical" evidence="11">
    <location>
        <begin position="719"/>
        <end position="743"/>
    </location>
</feature>